<dbReference type="AlphaFoldDB" id="A0A0P1ASY6"/>
<accession>A0A0P1ASY6</accession>
<dbReference type="Proteomes" id="UP000054928">
    <property type="component" value="Unassembled WGS sequence"/>
</dbReference>
<evidence type="ECO:0000313" key="2">
    <source>
        <dbReference type="Proteomes" id="UP000054928"/>
    </source>
</evidence>
<organism evidence="1 2">
    <name type="scientific">Plasmopara halstedii</name>
    <name type="common">Downy mildew of sunflower</name>
    <dbReference type="NCBI Taxonomy" id="4781"/>
    <lineage>
        <taxon>Eukaryota</taxon>
        <taxon>Sar</taxon>
        <taxon>Stramenopiles</taxon>
        <taxon>Oomycota</taxon>
        <taxon>Peronosporomycetes</taxon>
        <taxon>Peronosporales</taxon>
        <taxon>Peronosporaceae</taxon>
        <taxon>Plasmopara</taxon>
    </lineage>
</organism>
<dbReference type="OrthoDB" id="167084at2759"/>
<dbReference type="EMBL" id="CCYD01001204">
    <property type="protein sequence ID" value="CEG44448.1"/>
    <property type="molecule type" value="Genomic_DNA"/>
</dbReference>
<sequence length="214" mass="23958">MPQRSLPAGATTRRDLRSDLRPMIPLEKEALAAWVRGTLVLEDPPVFIQATHSEAMKASFLQFFEQNLQGRLVATIPPEVFIANHTAETTLLIELRKAFDLGHIKVGELARTSIRMDYNPHSAGHFLPPVETTADAWHGKTIRFKHANLKLIDPDRQAEDDLPTDDTSTEKRKKHALNYQIRVLTHDLTAFKVMQIIGAGTDCGIPRVARQTPG</sequence>
<protein>
    <submittedName>
        <fullName evidence="1">Uncharacterized protein</fullName>
    </submittedName>
</protein>
<dbReference type="OMA" id="WHRATIV"/>
<reference evidence="2" key="1">
    <citation type="submission" date="2014-09" db="EMBL/GenBank/DDBJ databases">
        <authorList>
            <person name="Sharma Rahul"/>
            <person name="Thines Marco"/>
        </authorList>
    </citation>
    <scope>NUCLEOTIDE SEQUENCE [LARGE SCALE GENOMIC DNA]</scope>
</reference>
<name>A0A0P1ASY6_PLAHL</name>
<dbReference type="RefSeq" id="XP_024580817.1">
    <property type="nucleotide sequence ID" value="XM_024730551.1"/>
</dbReference>
<keyword evidence="2" id="KW-1185">Reference proteome</keyword>
<evidence type="ECO:0000313" key="1">
    <source>
        <dbReference type="EMBL" id="CEG44448.1"/>
    </source>
</evidence>
<dbReference type="GeneID" id="36395868"/>
<proteinExistence type="predicted"/>